<dbReference type="SUPFAM" id="SSF47336">
    <property type="entry name" value="ACP-like"/>
    <property type="match status" value="1"/>
</dbReference>
<dbReference type="PROSITE" id="PS00606">
    <property type="entry name" value="KS3_1"/>
    <property type="match status" value="1"/>
</dbReference>
<evidence type="ECO:0000256" key="4">
    <source>
        <dbReference type="ARBA" id="ARBA00023194"/>
    </source>
</evidence>
<dbReference type="Gene3D" id="3.40.366.10">
    <property type="entry name" value="Malonyl-Coenzyme A Acyl Carrier Protein, domain 2"/>
    <property type="match status" value="1"/>
</dbReference>
<evidence type="ECO:0000256" key="1">
    <source>
        <dbReference type="ARBA" id="ARBA00022450"/>
    </source>
</evidence>
<keyword evidence="10" id="KW-1185">Reference proteome</keyword>
<dbReference type="InterPro" id="IPR014031">
    <property type="entry name" value="Ketoacyl_synth_C"/>
</dbReference>
<accession>A0A0F7CQK9</accession>
<dbReference type="InterPro" id="IPR020806">
    <property type="entry name" value="PKS_PP-bd"/>
</dbReference>
<evidence type="ECO:0000259" key="8">
    <source>
        <dbReference type="PROSITE" id="PS52004"/>
    </source>
</evidence>
<dbReference type="InterPro" id="IPR016036">
    <property type="entry name" value="Malonyl_transacylase_ACP-bd"/>
</dbReference>
<dbReference type="PROSITE" id="PS00012">
    <property type="entry name" value="PHOSPHOPANTETHEINE"/>
    <property type="match status" value="1"/>
</dbReference>
<dbReference type="Pfam" id="PF00550">
    <property type="entry name" value="PP-binding"/>
    <property type="match status" value="1"/>
</dbReference>
<dbReference type="GO" id="GO:0031177">
    <property type="term" value="F:phosphopantetheine binding"/>
    <property type="evidence" value="ECO:0007669"/>
    <property type="project" value="InterPro"/>
</dbReference>
<dbReference type="InterPro" id="IPR009081">
    <property type="entry name" value="PP-bd_ACP"/>
</dbReference>
<dbReference type="InterPro" id="IPR016035">
    <property type="entry name" value="Acyl_Trfase/lysoPLipase"/>
</dbReference>
<name>A0A0F7CQK9_9ACTN</name>
<dbReference type="PROSITE" id="PS50075">
    <property type="entry name" value="CARRIER"/>
    <property type="match status" value="1"/>
</dbReference>
<dbReference type="Gene3D" id="3.40.47.10">
    <property type="match status" value="1"/>
</dbReference>
<sequence length="1084" mass="113743">MTRPPDDTAVAVVGMAFRLPGADTPEAFWRIIHAGQDRITRFTEAELRAAGVPASRYRAPDFVGASGLLEDVAGFDAEFFGMSGREAEGTDPQQRMFLECAHHALENSGYGRERPGTRVGVFASTGNHLYSLQNYLLNNVLANGVGDDWLSRFQALIGNYADFTATRAAFRLGLTGPAVGVQTACSSSLVAVQLAAQSVLVGDCDIALAGATAVHVPQVLGYRYVKGSILSKSGYLRAFDAGADGTVGGDGVAAIVLKPLGRAVADGDTVHGVIRGWGVTNDGASKTMYTAPSALGQRRAIRLALERAGVGADSIGYLETHGTGTFKGDPIEFAGATAAFRHDTDRTGYCALGSTKANIGHLDVCSGLAGLLKTLLVLRHGIIPPLANFTRPNPALDLDRSPFYIPRTARAWPAGDTPRRAGLTSLGVGGTNVHLVLEEPPPVAPRGPRRRPPGVLALSGHTEAALAANVRAFRDHLRRHPDTDPADLITSTAGRVVRRHRMVARGDTAAELAGSLEHWLTGGRDGAPAGPAPGARHVDPHTGFLFTGQGSARPGAARALYERHATVREVLDRCEHGYQELHGGSLLGPLLDERPGPRRDAAPWPTSTAQPALYALQCALVRLWRQLGVVPDTVAGHSVGEYAALTAAGALSIEDGLLLTAERGRLMEHLGAPGGMVAVLADRETALSFTAELPGIELAAVNGEHHHVLAGPRAEVDKLSALLEERGVRARELPVARAFHTALVDPALDGLGQALAGVSFRPVTVPFVSGLDGTARPPGWTPDPGYLLRQARRPVLFHEALRSVAGRGATALVEIGAGAALAGLARQALPGVPAVPSLRGGTGGTGAEALWHAAAELYRGGAHIDWQALAEDCGGRRIPLPGYRFQHSTYWTGPAQTAPRAVDNPREGTHMTARTAVEEVLTNVIEVTSQALGNRSGAVAEDASFLELGADSLLMINVLRELEQTHGVKVSMRELFDEAVTPRQLAELIAGRKSPAPVDAPAPPVVSAPAPPAPSATPPHAEPPVSSAAPVPPPPAPYATRDEVEELARQIKQLSGIQLQLMSQLSELLSRQSLTTAGGGKEGQ</sequence>
<dbReference type="InterPro" id="IPR032821">
    <property type="entry name" value="PKS_assoc"/>
</dbReference>
<keyword evidence="4" id="KW-0045">Antibiotic biosynthesis</keyword>
<dbReference type="Gene3D" id="1.10.1200.10">
    <property type="entry name" value="ACP-like"/>
    <property type="match status" value="1"/>
</dbReference>
<dbReference type="Pfam" id="PF00698">
    <property type="entry name" value="Acyl_transf_1"/>
    <property type="match status" value="1"/>
</dbReference>
<dbReference type="GO" id="GO:0005886">
    <property type="term" value="C:plasma membrane"/>
    <property type="evidence" value="ECO:0007669"/>
    <property type="project" value="TreeGrafter"/>
</dbReference>
<organism evidence="9 10">
    <name type="scientific">Streptomyces xiamenensis</name>
    <dbReference type="NCBI Taxonomy" id="408015"/>
    <lineage>
        <taxon>Bacteria</taxon>
        <taxon>Bacillati</taxon>
        <taxon>Actinomycetota</taxon>
        <taxon>Actinomycetes</taxon>
        <taxon>Kitasatosporales</taxon>
        <taxon>Streptomycetaceae</taxon>
        <taxon>Streptomyces</taxon>
    </lineage>
</organism>
<evidence type="ECO:0000256" key="3">
    <source>
        <dbReference type="ARBA" id="ARBA00022679"/>
    </source>
</evidence>
<dbReference type="PANTHER" id="PTHR43775:SF37">
    <property type="entry name" value="SI:DKEY-61P9.11"/>
    <property type="match status" value="1"/>
</dbReference>
<dbReference type="GO" id="GO:0017000">
    <property type="term" value="P:antibiotic biosynthetic process"/>
    <property type="evidence" value="ECO:0007669"/>
    <property type="project" value="UniProtKB-KW"/>
</dbReference>
<dbReference type="GO" id="GO:0004315">
    <property type="term" value="F:3-oxoacyl-[acyl-carrier-protein] synthase activity"/>
    <property type="evidence" value="ECO:0007669"/>
    <property type="project" value="InterPro"/>
</dbReference>
<keyword evidence="5" id="KW-0012">Acyltransferase</keyword>
<dbReference type="GO" id="GO:0004312">
    <property type="term" value="F:fatty acid synthase activity"/>
    <property type="evidence" value="ECO:0007669"/>
    <property type="project" value="TreeGrafter"/>
</dbReference>
<reference evidence="9" key="1">
    <citation type="submission" date="2019-08" db="EMBL/GenBank/DDBJ databases">
        <title>Complete genome sequence of a mangrove-derived Streptomyces xiamenensis.</title>
        <authorList>
            <person name="Xu J."/>
        </authorList>
    </citation>
    <scope>NUCLEOTIDE SEQUENCE</scope>
    <source>
        <strain evidence="9">318</strain>
    </source>
</reference>
<protein>
    <submittedName>
        <fullName evidence="9">Type-I PKS</fullName>
    </submittedName>
</protein>
<dbReference type="InterPro" id="IPR018201">
    <property type="entry name" value="Ketoacyl_synth_AS"/>
</dbReference>
<feature type="domain" description="Carrier" evidence="7">
    <location>
        <begin position="915"/>
        <end position="993"/>
    </location>
</feature>
<evidence type="ECO:0000256" key="2">
    <source>
        <dbReference type="ARBA" id="ARBA00022553"/>
    </source>
</evidence>
<dbReference type="PANTHER" id="PTHR43775">
    <property type="entry name" value="FATTY ACID SYNTHASE"/>
    <property type="match status" value="1"/>
</dbReference>
<keyword evidence="1" id="KW-0596">Phosphopantetheine</keyword>
<gene>
    <name evidence="9" type="ORF">SXIM_52070</name>
</gene>
<dbReference type="RefSeq" id="WP_281289063.1">
    <property type="nucleotide sequence ID" value="NZ_CP009922.3"/>
</dbReference>
<dbReference type="AlphaFoldDB" id="A0A0F7CQK9"/>
<dbReference type="PATRIC" id="fig|408015.6.peg.5270"/>
<dbReference type="CDD" id="cd00833">
    <property type="entry name" value="PKS"/>
    <property type="match status" value="1"/>
</dbReference>
<dbReference type="SUPFAM" id="SSF53901">
    <property type="entry name" value="Thiolase-like"/>
    <property type="match status" value="1"/>
</dbReference>
<dbReference type="Pfam" id="PF00109">
    <property type="entry name" value="ketoacyl-synt"/>
    <property type="match status" value="1"/>
</dbReference>
<feature type="compositionally biased region" description="Pro residues" evidence="6">
    <location>
        <begin position="998"/>
        <end position="1022"/>
    </location>
</feature>
<dbReference type="InterPro" id="IPR050091">
    <property type="entry name" value="PKS_NRPS_Biosynth_Enz"/>
</dbReference>
<dbReference type="SMART" id="SM00823">
    <property type="entry name" value="PKS_PP"/>
    <property type="match status" value="1"/>
</dbReference>
<dbReference type="Gene3D" id="3.30.70.3290">
    <property type="match status" value="1"/>
</dbReference>
<proteinExistence type="predicted"/>
<dbReference type="SMART" id="SM00827">
    <property type="entry name" value="PKS_AT"/>
    <property type="match status" value="1"/>
</dbReference>
<feature type="domain" description="Ketosynthase family 3 (KS3)" evidence="8">
    <location>
        <begin position="7"/>
        <end position="439"/>
    </location>
</feature>
<dbReference type="SMART" id="SM00825">
    <property type="entry name" value="PKS_KS"/>
    <property type="match status" value="1"/>
</dbReference>
<dbReference type="InterPro" id="IPR036736">
    <property type="entry name" value="ACP-like_sf"/>
</dbReference>
<dbReference type="Proteomes" id="UP000034034">
    <property type="component" value="Chromosome"/>
</dbReference>
<keyword evidence="2" id="KW-0597">Phosphoprotein</keyword>
<feature type="region of interest" description="Disordered" evidence="6">
    <location>
        <begin position="992"/>
        <end position="1044"/>
    </location>
</feature>
<dbReference type="InterPro" id="IPR001227">
    <property type="entry name" value="Ac_transferase_dom_sf"/>
</dbReference>
<dbReference type="STRING" id="408015.SXIM_52070"/>
<dbReference type="HOGENOM" id="CLU_000022_16_6_11"/>
<dbReference type="Pfam" id="PF02801">
    <property type="entry name" value="Ketoacyl-synt_C"/>
    <property type="match status" value="1"/>
</dbReference>
<dbReference type="InterPro" id="IPR006162">
    <property type="entry name" value="Ppantetheine_attach_site"/>
</dbReference>
<dbReference type="GO" id="GO:0006633">
    <property type="term" value="P:fatty acid biosynthetic process"/>
    <property type="evidence" value="ECO:0007669"/>
    <property type="project" value="InterPro"/>
</dbReference>
<dbReference type="SUPFAM" id="SSF52151">
    <property type="entry name" value="FabD/lysophospholipase-like"/>
    <property type="match status" value="1"/>
</dbReference>
<dbReference type="Pfam" id="PF16197">
    <property type="entry name" value="KAsynt_C_assoc"/>
    <property type="match status" value="1"/>
</dbReference>
<dbReference type="InterPro" id="IPR016039">
    <property type="entry name" value="Thiolase-like"/>
</dbReference>
<evidence type="ECO:0000313" key="9">
    <source>
        <dbReference type="EMBL" id="AKG46591.1"/>
    </source>
</evidence>
<dbReference type="InterPro" id="IPR020841">
    <property type="entry name" value="PKS_Beta-ketoAc_synthase_dom"/>
</dbReference>
<evidence type="ECO:0000259" key="7">
    <source>
        <dbReference type="PROSITE" id="PS50075"/>
    </source>
</evidence>
<dbReference type="InterPro" id="IPR014030">
    <property type="entry name" value="Ketoacyl_synth_N"/>
</dbReference>
<evidence type="ECO:0000313" key="10">
    <source>
        <dbReference type="Proteomes" id="UP000034034"/>
    </source>
</evidence>
<dbReference type="GO" id="GO:0005737">
    <property type="term" value="C:cytoplasm"/>
    <property type="evidence" value="ECO:0007669"/>
    <property type="project" value="TreeGrafter"/>
</dbReference>
<evidence type="ECO:0000256" key="6">
    <source>
        <dbReference type="SAM" id="MobiDB-lite"/>
    </source>
</evidence>
<keyword evidence="3" id="KW-0808">Transferase</keyword>
<evidence type="ECO:0000256" key="5">
    <source>
        <dbReference type="ARBA" id="ARBA00023315"/>
    </source>
</evidence>
<dbReference type="PROSITE" id="PS52004">
    <property type="entry name" value="KS3_2"/>
    <property type="match status" value="1"/>
</dbReference>
<dbReference type="KEGG" id="sxi:SXIM_52070"/>
<dbReference type="EMBL" id="CP009922">
    <property type="protein sequence ID" value="AKG46591.1"/>
    <property type="molecule type" value="Genomic_DNA"/>
</dbReference>
<dbReference type="InterPro" id="IPR014043">
    <property type="entry name" value="Acyl_transferase_dom"/>
</dbReference>
<dbReference type="GO" id="GO:0071770">
    <property type="term" value="P:DIM/DIP cell wall layer assembly"/>
    <property type="evidence" value="ECO:0007669"/>
    <property type="project" value="TreeGrafter"/>
</dbReference>
<dbReference type="SUPFAM" id="SSF55048">
    <property type="entry name" value="Probable ACP-binding domain of malonyl-CoA ACP transacylase"/>
    <property type="match status" value="1"/>
</dbReference>